<protein>
    <submittedName>
        <fullName evidence="2">Uncharacterized protein</fullName>
    </submittedName>
</protein>
<sequence length="139" mass="15179">MRSLHPPPRSSLAAVRTRMRPALLVLLLALAGCEIPGLGPDPRALQREAEAKAIGGACRHALRGLEDCFTLNPKAAKAQVFAGWKEMDQYMRENKLEGTPSVLTQLDKPAEAPAKAARRPARDEAIDDSRERDTRSGRS</sequence>
<dbReference type="AlphaFoldDB" id="A0A1G9U8P6"/>
<dbReference type="PROSITE" id="PS51257">
    <property type="entry name" value="PROKAR_LIPOPROTEIN"/>
    <property type="match status" value="1"/>
</dbReference>
<evidence type="ECO:0000256" key="1">
    <source>
        <dbReference type="SAM" id="MobiDB-lite"/>
    </source>
</evidence>
<gene>
    <name evidence="2" type="ORF">SAMN05428957_10842</name>
</gene>
<evidence type="ECO:0000313" key="3">
    <source>
        <dbReference type="Proteomes" id="UP000198552"/>
    </source>
</evidence>
<keyword evidence="3" id="KW-1185">Reference proteome</keyword>
<dbReference type="EMBL" id="FNHP01000008">
    <property type="protein sequence ID" value="SDM56367.1"/>
    <property type="molecule type" value="Genomic_DNA"/>
</dbReference>
<dbReference type="Proteomes" id="UP000198552">
    <property type="component" value="Unassembled WGS sequence"/>
</dbReference>
<evidence type="ECO:0000313" key="2">
    <source>
        <dbReference type="EMBL" id="SDM56367.1"/>
    </source>
</evidence>
<feature type="region of interest" description="Disordered" evidence="1">
    <location>
        <begin position="95"/>
        <end position="139"/>
    </location>
</feature>
<accession>A0A1G9U8P6</accession>
<reference evidence="3" key="1">
    <citation type="submission" date="2016-10" db="EMBL/GenBank/DDBJ databases">
        <authorList>
            <person name="Varghese N."/>
            <person name="Submissions S."/>
        </authorList>
    </citation>
    <scope>NUCLEOTIDE SEQUENCE [LARGE SCALE GENOMIC DNA]</scope>
    <source>
        <strain evidence="3">EPL6</strain>
    </source>
</reference>
<dbReference type="STRING" id="1527607.SAMN05428957_10842"/>
<proteinExistence type="predicted"/>
<organism evidence="2 3">
    <name type="scientific">Oryzisolibacter propanilivorax</name>
    <dbReference type="NCBI Taxonomy" id="1527607"/>
    <lineage>
        <taxon>Bacteria</taxon>
        <taxon>Pseudomonadati</taxon>
        <taxon>Pseudomonadota</taxon>
        <taxon>Betaproteobacteria</taxon>
        <taxon>Burkholderiales</taxon>
        <taxon>Comamonadaceae</taxon>
        <taxon>Oryzisolibacter</taxon>
    </lineage>
</organism>
<feature type="compositionally biased region" description="Basic and acidic residues" evidence="1">
    <location>
        <begin position="120"/>
        <end position="139"/>
    </location>
</feature>
<name>A0A1G9U8P6_9BURK</name>